<organism evidence="4 5">
    <name type="scientific">Candidatus Pristimantibacillus lignocellulolyticus</name>
    <dbReference type="NCBI Taxonomy" id="2994561"/>
    <lineage>
        <taxon>Bacteria</taxon>
        <taxon>Bacillati</taxon>
        <taxon>Bacillota</taxon>
        <taxon>Bacilli</taxon>
        <taxon>Bacillales</taxon>
        <taxon>Paenibacillaceae</taxon>
        <taxon>Candidatus Pristimantibacillus</taxon>
    </lineage>
</organism>
<evidence type="ECO:0000259" key="3">
    <source>
        <dbReference type="Pfam" id="PF20769"/>
    </source>
</evidence>
<dbReference type="Pfam" id="PF20769">
    <property type="entry name" value="YPEB_N"/>
    <property type="match status" value="1"/>
</dbReference>
<name>A0A9J6ZDD7_9BACL</name>
<dbReference type="InterPro" id="IPR048402">
    <property type="entry name" value="YpeB_N"/>
</dbReference>
<evidence type="ECO:0000259" key="2">
    <source>
        <dbReference type="Pfam" id="PF14620"/>
    </source>
</evidence>
<dbReference type="Pfam" id="PF14620">
    <property type="entry name" value="YPEB_PepSY1-2"/>
    <property type="match status" value="1"/>
</dbReference>
<evidence type="ECO:0000313" key="4">
    <source>
        <dbReference type="EMBL" id="URN94147.1"/>
    </source>
</evidence>
<keyword evidence="1" id="KW-0472">Membrane</keyword>
<dbReference type="Proteomes" id="UP001056756">
    <property type="component" value="Chromosome"/>
</dbReference>
<gene>
    <name evidence="4" type="primary">ypeB</name>
    <name evidence="4" type="ORF">NAG76_20350</name>
</gene>
<reference evidence="4" key="1">
    <citation type="submission" date="2022-05" db="EMBL/GenBank/DDBJ databases">
        <title>Novel bacterial taxa in a minimal lignocellulolytic consortium and its capacity to transform plastics disclosed by genome-resolved metagenomics.</title>
        <authorList>
            <person name="Rodriguez C.A.D."/>
            <person name="Diaz-Garcia L."/>
            <person name="Herrera K."/>
            <person name="Tarazona N.A."/>
            <person name="Sproer C."/>
            <person name="Overmann J."/>
            <person name="Jimenez D.J."/>
        </authorList>
    </citation>
    <scope>NUCLEOTIDE SEQUENCE</scope>
    <source>
        <strain evidence="4">MAG5</strain>
    </source>
</reference>
<keyword evidence="1" id="KW-0812">Transmembrane</keyword>
<dbReference type="GO" id="GO:0009847">
    <property type="term" value="P:spore germination"/>
    <property type="evidence" value="ECO:0007669"/>
    <property type="project" value="InterPro"/>
</dbReference>
<feature type="transmembrane region" description="Helical" evidence="1">
    <location>
        <begin position="7"/>
        <end position="25"/>
    </location>
</feature>
<protein>
    <submittedName>
        <fullName evidence="4">Germination protein YpeB</fullName>
    </submittedName>
</protein>
<dbReference type="InterPro" id="IPR014239">
    <property type="entry name" value="YpeB_PepSY1-2"/>
</dbReference>
<keyword evidence="1" id="KW-1133">Transmembrane helix</keyword>
<dbReference type="KEGG" id="plig:NAG76_20350"/>
<feature type="domain" description="Sporulation protein YpeB N-terminal" evidence="3">
    <location>
        <begin position="30"/>
        <end position="167"/>
    </location>
</feature>
<sequence length="448" mass="50567">MYKRLSAVLFPIMTILLIGAMYWGYQEHQEKNTVLMKAENQYQRAFGDLTYYVSQLNNQLGNTLAVNSTSMDYHRKGLVNVWRISGEAQNQIAQLPLSYLPFVDANNFLSRVSNFAYKTAVRDLTKQPLNEEELATLQSLYKNSSEISNELGQLQKNIMASSLRWMDVELALSVNEGNTENPVVSGLRGLNEGVGRYSELNWGPAVNSMYSDDNIELLSGVPVTAEQVIDLASQFTGVPKEQIEVTENGKESDYPTFTALVKEDDNDKKLTFSAKGGKLLSFVHMRDVNSAELTIEQAKKKAENYLQERGYNNMAAVSYDEFGNSGTFTFVYNQDDVYIYPDKIMVKVALDDGEIVSFQGNEFAAHHRERLINEPVVSLTDARKALNPNLKTKDQRMAVIKGDLGTEVLCYEFTGTINDNLYRIYINSDTAIEETIEKLSKQDQKVRD</sequence>
<evidence type="ECO:0000256" key="1">
    <source>
        <dbReference type="SAM" id="Phobius"/>
    </source>
</evidence>
<dbReference type="EMBL" id="CP097899">
    <property type="protein sequence ID" value="URN94147.1"/>
    <property type="molecule type" value="Genomic_DNA"/>
</dbReference>
<dbReference type="AlphaFoldDB" id="A0A9J6ZDD7"/>
<proteinExistence type="predicted"/>
<dbReference type="NCBIfam" id="TIGR02889">
    <property type="entry name" value="spore_YpeB"/>
    <property type="match status" value="1"/>
</dbReference>
<evidence type="ECO:0000313" key="5">
    <source>
        <dbReference type="Proteomes" id="UP001056756"/>
    </source>
</evidence>
<feature type="domain" description="Sporulation protein YpeB PepSY1 and PepSY2" evidence="2">
    <location>
        <begin position="186"/>
        <end position="372"/>
    </location>
</feature>
<accession>A0A9J6ZDD7</accession>